<sequence>MRSTSEFAISLCAAYGVSLNLPDTPNSVVSAEVVTQTSTKVATSSALSVMTSIQTEPTLTSSAVATDVNSSTTASGPAQYTGAGKKVDSAPLFSLMGVAALGLAAVL</sequence>
<proteinExistence type="predicted"/>
<reference evidence="1 2" key="1">
    <citation type="submission" date="2023-08" db="EMBL/GenBank/DDBJ databases">
        <title>Black Yeasts Isolated from many extreme environments.</title>
        <authorList>
            <person name="Coleine C."/>
            <person name="Stajich J.E."/>
            <person name="Selbmann L."/>
        </authorList>
    </citation>
    <scope>NUCLEOTIDE SEQUENCE [LARGE SCALE GENOMIC DNA]</scope>
    <source>
        <strain evidence="1 2">CCFEE 5792</strain>
    </source>
</reference>
<dbReference type="GeneID" id="89970653"/>
<gene>
    <name evidence="1" type="ORF">LTR84_002445</name>
</gene>
<dbReference type="Proteomes" id="UP001358417">
    <property type="component" value="Unassembled WGS sequence"/>
</dbReference>
<evidence type="ECO:0000313" key="1">
    <source>
        <dbReference type="EMBL" id="KAK5052580.1"/>
    </source>
</evidence>
<name>A0AAV9N9D6_9EURO</name>
<accession>A0AAV9N9D6</accession>
<comment type="caution">
    <text evidence="1">The sequence shown here is derived from an EMBL/GenBank/DDBJ whole genome shotgun (WGS) entry which is preliminary data.</text>
</comment>
<protein>
    <submittedName>
        <fullName evidence="1">Uncharacterized protein</fullName>
    </submittedName>
</protein>
<dbReference type="AlphaFoldDB" id="A0AAV9N9D6"/>
<organism evidence="1 2">
    <name type="scientific">Exophiala bonariae</name>
    <dbReference type="NCBI Taxonomy" id="1690606"/>
    <lineage>
        <taxon>Eukaryota</taxon>
        <taxon>Fungi</taxon>
        <taxon>Dikarya</taxon>
        <taxon>Ascomycota</taxon>
        <taxon>Pezizomycotina</taxon>
        <taxon>Eurotiomycetes</taxon>
        <taxon>Chaetothyriomycetidae</taxon>
        <taxon>Chaetothyriales</taxon>
        <taxon>Herpotrichiellaceae</taxon>
        <taxon>Exophiala</taxon>
    </lineage>
</organism>
<keyword evidence="2" id="KW-1185">Reference proteome</keyword>
<dbReference type="EMBL" id="JAVRRD010000013">
    <property type="protein sequence ID" value="KAK5052580.1"/>
    <property type="molecule type" value="Genomic_DNA"/>
</dbReference>
<evidence type="ECO:0000313" key="2">
    <source>
        <dbReference type="Proteomes" id="UP001358417"/>
    </source>
</evidence>
<dbReference type="RefSeq" id="XP_064706280.1">
    <property type="nucleotide sequence ID" value="XM_064846055.1"/>
</dbReference>